<name>A0ABS5C9I9_9BACL</name>
<evidence type="ECO:0000259" key="2">
    <source>
        <dbReference type="SMART" id="SM00829"/>
    </source>
</evidence>
<comment type="caution">
    <text evidence="3">The sequence shown here is derived from an EMBL/GenBank/DDBJ whole genome shotgun (WGS) entry which is preliminary data.</text>
</comment>
<accession>A0ABS5C9I9</accession>
<dbReference type="Proteomes" id="UP000673394">
    <property type="component" value="Unassembled WGS sequence"/>
</dbReference>
<dbReference type="Gene3D" id="3.40.50.720">
    <property type="entry name" value="NAD(P)-binding Rossmann-like Domain"/>
    <property type="match status" value="1"/>
</dbReference>
<keyword evidence="4" id="KW-1185">Reference proteome</keyword>
<sequence length="336" mass="35881">MKAVMWTGPEQMSFIDMALPEPKEQEVVIKVSHAGICGSDLEGYLGHNSLRHPPLLMGHEFAGEIIGAAASFALGERVVVNPLIHCGTCPRCVRAQYNLCDRRQIIGIHRPGAYAEQITVPAAQVVRIQDVLSYRRAALTEPLACSLRATRRAMATVPFGNVAVIGAGAIGLLCAFTARLLGAGKVFVLDNNPLRLELVSQMGFDGAVDSTSDSSLAAMKQATKGKGIDIVIDAAGFSVTRSLAKAIVNTGGTIMNIGLGSAESPLPINDMIRCETNVLGSFCYTPQDFADALELLSDGKVTEEGWTTEKPLEEGPRSFQRLVKGEIQYGKIILAV</sequence>
<protein>
    <submittedName>
        <fullName evidence="3">Alcohol dehydrogenase catalytic domain-containing protein</fullName>
    </submittedName>
</protein>
<evidence type="ECO:0000313" key="4">
    <source>
        <dbReference type="Proteomes" id="UP000673394"/>
    </source>
</evidence>
<dbReference type="InterPro" id="IPR020843">
    <property type="entry name" value="ER"/>
</dbReference>
<reference evidence="3 4" key="1">
    <citation type="submission" date="2021-04" db="EMBL/GenBank/DDBJ databases">
        <title>Paenibacillus sp. DLE-14 whole genome sequence.</title>
        <authorList>
            <person name="Ham Y.J."/>
        </authorList>
    </citation>
    <scope>NUCLEOTIDE SEQUENCE [LARGE SCALE GENOMIC DNA]</scope>
    <source>
        <strain evidence="3 4">DLE-14</strain>
    </source>
</reference>
<dbReference type="Pfam" id="PF08240">
    <property type="entry name" value="ADH_N"/>
    <property type="match status" value="1"/>
</dbReference>
<evidence type="ECO:0000313" key="3">
    <source>
        <dbReference type="EMBL" id="MBP3962490.1"/>
    </source>
</evidence>
<dbReference type="InterPro" id="IPR013149">
    <property type="entry name" value="ADH-like_C"/>
</dbReference>
<dbReference type="SUPFAM" id="SSF51735">
    <property type="entry name" value="NAD(P)-binding Rossmann-fold domains"/>
    <property type="match status" value="1"/>
</dbReference>
<dbReference type="Gene3D" id="3.90.180.10">
    <property type="entry name" value="Medium-chain alcohol dehydrogenases, catalytic domain"/>
    <property type="match status" value="1"/>
</dbReference>
<dbReference type="SUPFAM" id="SSF50129">
    <property type="entry name" value="GroES-like"/>
    <property type="match status" value="1"/>
</dbReference>
<dbReference type="RefSeq" id="WP_210656725.1">
    <property type="nucleotide sequence ID" value="NZ_JAGKSP010000002.1"/>
</dbReference>
<evidence type="ECO:0000256" key="1">
    <source>
        <dbReference type="ARBA" id="ARBA00023002"/>
    </source>
</evidence>
<dbReference type="InterPro" id="IPR050129">
    <property type="entry name" value="Zn_alcohol_dh"/>
</dbReference>
<organism evidence="3 4">
    <name type="scientific">Paenibacillus lignilyticus</name>
    <dbReference type="NCBI Taxonomy" id="1172615"/>
    <lineage>
        <taxon>Bacteria</taxon>
        <taxon>Bacillati</taxon>
        <taxon>Bacillota</taxon>
        <taxon>Bacilli</taxon>
        <taxon>Bacillales</taxon>
        <taxon>Paenibacillaceae</taxon>
        <taxon>Paenibacillus</taxon>
    </lineage>
</organism>
<dbReference type="InterPro" id="IPR036291">
    <property type="entry name" value="NAD(P)-bd_dom_sf"/>
</dbReference>
<proteinExistence type="predicted"/>
<dbReference type="InterPro" id="IPR011032">
    <property type="entry name" value="GroES-like_sf"/>
</dbReference>
<dbReference type="Pfam" id="PF00107">
    <property type="entry name" value="ADH_zinc_N"/>
    <property type="match status" value="1"/>
</dbReference>
<dbReference type="InterPro" id="IPR013154">
    <property type="entry name" value="ADH-like_N"/>
</dbReference>
<dbReference type="PANTHER" id="PTHR43401:SF5">
    <property type="entry name" value="ALCOHOL DEHYDROGENASE-RELATED"/>
    <property type="match status" value="1"/>
</dbReference>
<gene>
    <name evidence="3" type="ORF">I8J30_07195</name>
</gene>
<feature type="domain" description="Enoyl reductase (ER)" evidence="2">
    <location>
        <begin position="8"/>
        <end position="334"/>
    </location>
</feature>
<keyword evidence="1" id="KW-0560">Oxidoreductase</keyword>
<dbReference type="PANTHER" id="PTHR43401">
    <property type="entry name" value="L-THREONINE 3-DEHYDROGENASE"/>
    <property type="match status" value="1"/>
</dbReference>
<dbReference type="SMART" id="SM00829">
    <property type="entry name" value="PKS_ER"/>
    <property type="match status" value="1"/>
</dbReference>
<dbReference type="EMBL" id="JAGKSP010000002">
    <property type="protein sequence ID" value="MBP3962490.1"/>
    <property type="molecule type" value="Genomic_DNA"/>
</dbReference>